<evidence type="ECO:0000259" key="2">
    <source>
        <dbReference type="Pfam" id="PF13439"/>
    </source>
</evidence>
<dbReference type="InterPro" id="IPR050194">
    <property type="entry name" value="Glycosyltransferase_grp1"/>
</dbReference>
<name>A0ABR9ITA2_RHIVS</name>
<dbReference type="SUPFAM" id="SSF53756">
    <property type="entry name" value="UDP-Glycosyltransferase/glycogen phosphorylase"/>
    <property type="match status" value="1"/>
</dbReference>
<sequence>MGELHPRAYAAADPVASHKLKILHVLFSSRVAGSERYCADLANGQAALGHEVHVAGRYGSPIAGLLSKEVVFHGLAIPFLRGLRLRRLMDRTGIEIAHGHLSHGCKALAAAPDSVAKIATLHVGYKAKQHARLDGVICVNTAQSTRLGTFGGQSTLISNWLPDVKSAESFDLRAQLNLPRETRLVGSVGRLHLSKGYDVLVSAFRQSAPDNAALVIVGEGPHRAALEKLAEGDSRIHLPGHCNNVPGFLRNLDLFVSPSREESAGLAILEAMHEGLPIIATAAEGPSEYLREHPVTLAAPGSVEGLAAALADVLREQPVVRLSRVGYDLAPFSRSAGIANVLDFYSRVARGAAVQAAPDIDQPRLIYASEAQE</sequence>
<dbReference type="Proteomes" id="UP000620262">
    <property type="component" value="Unassembled WGS sequence"/>
</dbReference>
<dbReference type="Gene3D" id="3.40.50.2000">
    <property type="entry name" value="Glycogen Phosphorylase B"/>
    <property type="match status" value="2"/>
</dbReference>
<dbReference type="RefSeq" id="WP_312872308.1">
    <property type="nucleotide sequence ID" value="NZ_BAAAVL010000013.1"/>
</dbReference>
<comment type="caution">
    <text evidence="3">The sequence shown here is derived from an EMBL/GenBank/DDBJ whole genome shotgun (WGS) entry which is preliminary data.</text>
</comment>
<dbReference type="EMBL" id="JADBEC010000001">
    <property type="protein sequence ID" value="MBE1506418.1"/>
    <property type="molecule type" value="Genomic_DNA"/>
</dbReference>
<dbReference type="CDD" id="cd03801">
    <property type="entry name" value="GT4_PimA-like"/>
    <property type="match status" value="1"/>
</dbReference>
<keyword evidence="4" id="KW-1185">Reference proteome</keyword>
<accession>A0ABR9ITA2</accession>
<feature type="domain" description="Glycosyl transferase family 1" evidence="1">
    <location>
        <begin position="171"/>
        <end position="317"/>
    </location>
</feature>
<evidence type="ECO:0000313" key="4">
    <source>
        <dbReference type="Proteomes" id="UP000620262"/>
    </source>
</evidence>
<dbReference type="Pfam" id="PF00534">
    <property type="entry name" value="Glycos_transf_1"/>
    <property type="match status" value="1"/>
</dbReference>
<evidence type="ECO:0000259" key="1">
    <source>
        <dbReference type="Pfam" id="PF00534"/>
    </source>
</evidence>
<gene>
    <name evidence="3" type="ORF">H4W29_003599</name>
</gene>
<dbReference type="PANTHER" id="PTHR45947:SF3">
    <property type="entry name" value="SULFOQUINOVOSYL TRANSFERASE SQD2"/>
    <property type="match status" value="1"/>
</dbReference>
<proteinExistence type="predicted"/>
<dbReference type="Pfam" id="PF13439">
    <property type="entry name" value="Glyco_transf_4"/>
    <property type="match status" value="1"/>
</dbReference>
<dbReference type="InterPro" id="IPR001296">
    <property type="entry name" value="Glyco_trans_1"/>
</dbReference>
<evidence type="ECO:0000313" key="3">
    <source>
        <dbReference type="EMBL" id="MBE1506418.1"/>
    </source>
</evidence>
<dbReference type="PANTHER" id="PTHR45947">
    <property type="entry name" value="SULFOQUINOVOSYL TRANSFERASE SQD2"/>
    <property type="match status" value="1"/>
</dbReference>
<dbReference type="InterPro" id="IPR028098">
    <property type="entry name" value="Glyco_trans_4-like_N"/>
</dbReference>
<protein>
    <submittedName>
        <fullName evidence="3">Glycosyltransferase involved in cell wall biosynthesis</fullName>
    </submittedName>
</protein>
<feature type="domain" description="Glycosyltransferase subfamily 4-like N-terminal" evidence="2">
    <location>
        <begin position="32"/>
        <end position="151"/>
    </location>
</feature>
<organism evidence="3 4">
    <name type="scientific">Rhizobium viscosum</name>
    <name type="common">Arthrobacter viscosus</name>
    <dbReference type="NCBI Taxonomy" id="1673"/>
    <lineage>
        <taxon>Bacteria</taxon>
        <taxon>Pseudomonadati</taxon>
        <taxon>Pseudomonadota</taxon>
        <taxon>Alphaproteobacteria</taxon>
        <taxon>Hyphomicrobiales</taxon>
        <taxon>Rhizobiaceae</taxon>
        <taxon>Rhizobium/Agrobacterium group</taxon>
        <taxon>Rhizobium</taxon>
    </lineage>
</organism>
<reference evidence="3 4" key="1">
    <citation type="submission" date="2020-10" db="EMBL/GenBank/DDBJ databases">
        <title>Sequencing the genomes of 1000 actinobacteria strains.</title>
        <authorList>
            <person name="Klenk H.-P."/>
        </authorList>
    </citation>
    <scope>NUCLEOTIDE SEQUENCE [LARGE SCALE GENOMIC DNA]</scope>
    <source>
        <strain evidence="3 4">DSM 7307</strain>
    </source>
</reference>